<dbReference type="AlphaFoldDB" id="A0A2I0UNH2"/>
<name>A0A2I0UNH2_LIMLA</name>
<gene>
    <name evidence="1" type="ORF">llap_2065</name>
</gene>
<reference evidence="2" key="2">
    <citation type="submission" date="2017-12" db="EMBL/GenBank/DDBJ databases">
        <title>Genome sequence of the Bar-tailed Godwit (Limosa lapponica baueri).</title>
        <authorList>
            <person name="Lima N.C.B."/>
            <person name="Parody-Merino A.M."/>
            <person name="Battley P.F."/>
            <person name="Fidler A.E."/>
            <person name="Prosdocimi F."/>
        </authorList>
    </citation>
    <scope>NUCLEOTIDE SEQUENCE [LARGE SCALE GENOMIC DNA]</scope>
</reference>
<sequence>MICASKLECRLLKGLEKPPFYRPVLMLAAAQTYESLKASPSPFYSRLLCGLMVSTRAAAALHPGEGANLPAYQLPWCESSAKLGCPALNLPSK</sequence>
<keyword evidence="2" id="KW-1185">Reference proteome</keyword>
<dbReference type="Proteomes" id="UP000233556">
    <property type="component" value="Unassembled WGS sequence"/>
</dbReference>
<protein>
    <submittedName>
        <fullName evidence="1">Uncharacterized protein</fullName>
    </submittedName>
</protein>
<dbReference type="EMBL" id="KZ505674">
    <property type="protein sequence ID" value="PKU47599.1"/>
    <property type="molecule type" value="Genomic_DNA"/>
</dbReference>
<evidence type="ECO:0000313" key="1">
    <source>
        <dbReference type="EMBL" id="PKU47599.1"/>
    </source>
</evidence>
<organism evidence="1 2">
    <name type="scientific">Limosa lapponica baueri</name>
    <dbReference type="NCBI Taxonomy" id="1758121"/>
    <lineage>
        <taxon>Eukaryota</taxon>
        <taxon>Metazoa</taxon>
        <taxon>Chordata</taxon>
        <taxon>Craniata</taxon>
        <taxon>Vertebrata</taxon>
        <taxon>Euteleostomi</taxon>
        <taxon>Archelosauria</taxon>
        <taxon>Archosauria</taxon>
        <taxon>Dinosauria</taxon>
        <taxon>Saurischia</taxon>
        <taxon>Theropoda</taxon>
        <taxon>Coelurosauria</taxon>
        <taxon>Aves</taxon>
        <taxon>Neognathae</taxon>
        <taxon>Neoaves</taxon>
        <taxon>Charadriiformes</taxon>
        <taxon>Scolopacidae</taxon>
        <taxon>Limosa</taxon>
    </lineage>
</organism>
<accession>A0A2I0UNH2</accession>
<proteinExistence type="predicted"/>
<evidence type="ECO:0000313" key="2">
    <source>
        <dbReference type="Proteomes" id="UP000233556"/>
    </source>
</evidence>
<reference evidence="2" key="1">
    <citation type="submission" date="2017-11" db="EMBL/GenBank/DDBJ databases">
        <authorList>
            <person name="Lima N.C."/>
            <person name="Parody-Merino A.M."/>
            <person name="Battley P.F."/>
            <person name="Fidler A.E."/>
            <person name="Prosdocimi F."/>
        </authorList>
    </citation>
    <scope>NUCLEOTIDE SEQUENCE [LARGE SCALE GENOMIC DNA]</scope>
</reference>